<dbReference type="EMBL" id="JFKB01000007">
    <property type="protein sequence ID" value="OSQ47732.1"/>
    <property type="molecule type" value="Genomic_DNA"/>
</dbReference>
<accession>A0A1Y2LAW9</accession>
<dbReference type="AlphaFoldDB" id="A0A1Y2LAW9"/>
<dbReference type="Proteomes" id="UP000193396">
    <property type="component" value="Unassembled WGS sequence"/>
</dbReference>
<organism evidence="1 2">
    <name type="scientific">Thalassospira alkalitolerans</name>
    <dbReference type="NCBI Taxonomy" id="1293890"/>
    <lineage>
        <taxon>Bacteria</taxon>
        <taxon>Pseudomonadati</taxon>
        <taxon>Pseudomonadota</taxon>
        <taxon>Alphaproteobacteria</taxon>
        <taxon>Rhodospirillales</taxon>
        <taxon>Thalassospiraceae</taxon>
        <taxon>Thalassospira</taxon>
    </lineage>
</organism>
<name>A0A1Y2LAW9_9PROT</name>
<comment type="caution">
    <text evidence="1">The sequence shown here is derived from an EMBL/GenBank/DDBJ whole genome shotgun (WGS) entry which is preliminary data.</text>
</comment>
<evidence type="ECO:0000313" key="2">
    <source>
        <dbReference type="Proteomes" id="UP000193396"/>
    </source>
</evidence>
<reference evidence="1 2" key="1">
    <citation type="submission" date="2014-03" db="EMBL/GenBank/DDBJ databases">
        <title>The draft genome sequence of Thalassospira alkalitolerans JCM 18968.</title>
        <authorList>
            <person name="Lai Q."/>
            <person name="Shao Z."/>
        </authorList>
    </citation>
    <scope>NUCLEOTIDE SEQUENCE [LARGE SCALE GENOMIC DNA]</scope>
    <source>
        <strain evidence="1 2">JCM 18968</strain>
    </source>
</reference>
<sequence length="76" mass="8459">MMRYHHLSHHIGHALILAGAGLCMTAYLLGESRAAQEHPGQMGMDQIDQIDQQDEGEKPIILQRPFIPAPFVPITD</sequence>
<evidence type="ECO:0000313" key="1">
    <source>
        <dbReference type="EMBL" id="OSQ47732.1"/>
    </source>
</evidence>
<gene>
    <name evidence="1" type="ORF">TALK_11770</name>
</gene>
<dbReference type="RefSeq" id="WP_085619069.1">
    <property type="nucleotide sequence ID" value="NZ_JFKB01000007.1"/>
</dbReference>
<protein>
    <submittedName>
        <fullName evidence="1">Uncharacterized protein</fullName>
    </submittedName>
</protein>
<keyword evidence="2" id="KW-1185">Reference proteome</keyword>
<proteinExistence type="predicted"/>